<organism evidence="2 3">
    <name type="scientific">Streptomyces viridosporus (strain ATCC 14672 / DSM 40746 / JCM 4963 / KCTC 9882 / NRRL B-12104 / FH 1290)</name>
    <name type="common">Streptomyces ghanaensis</name>
    <dbReference type="NCBI Taxonomy" id="566461"/>
    <lineage>
        <taxon>Bacteria</taxon>
        <taxon>Bacillati</taxon>
        <taxon>Actinomycetota</taxon>
        <taxon>Actinomycetes</taxon>
        <taxon>Kitasatosporales</taxon>
        <taxon>Streptomycetaceae</taxon>
        <taxon>Streptomyces</taxon>
    </lineage>
</organism>
<reference evidence="3" key="1">
    <citation type="submission" date="2008-12" db="EMBL/GenBank/DDBJ databases">
        <title>Annotation of Streptomyces ghanaensis ATCC 14672.</title>
        <authorList>
            <consortium name="The Broad Institute Genome Sequencing Platform"/>
            <consortium name="Broad Institute Microbial Sequencing Center"/>
            <person name="Fischbach M."/>
            <person name="Ward D."/>
            <person name="Young S."/>
            <person name="Kodira C.D."/>
            <person name="Zeng Q."/>
            <person name="Koehrsen M."/>
            <person name="Godfrey P."/>
            <person name="Alvarado L."/>
            <person name="Berlin A.M."/>
            <person name="Borenstein D."/>
            <person name="Chen Z."/>
            <person name="Engels R."/>
            <person name="Freedman E."/>
            <person name="Gellesch M."/>
            <person name="Goldberg J."/>
            <person name="Griggs A."/>
            <person name="Gujja S."/>
            <person name="Heiman D.I."/>
            <person name="Hepburn T.A."/>
            <person name="Howarth C."/>
            <person name="Jen D."/>
            <person name="Larson L."/>
            <person name="Lewis B."/>
            <person name="Mehta T."/>
            <person name="Park D."/>
            <person name="Pearson M."/>
            <person name="Roberts A."/>
            <person name="Saif S."/>
            <person name="Shea T.D."/>
            <person name="Shenoy N."/>
            <person name="Sisk P."/>
            <person name="Stolte C."/>
            <person name="Sykes S.N."/>
            <person name="Walk T."/>
            <person name="White J."/>
            <person name="Yandava C."/>
            <person name="Straight P."/>
            <person name="Clardy J."/>
            <person name="Hung D."/>
            <person name="Kolter R."/>
            <person name="Mekalanos J."/>
            <person name="Walker S."/>
            <person name="Walsh C.T."/>
            <person name="Wieland B.L.C."/>
            <person name="Ilzarbe M."/>
            <person name="Galagan J."/>
            <person name="Nusbaum C."/>
            <person name="Birren B."/>
        </authorList>
    </citation>
    <scope>NUCLEOTIDE SEQUENCE [LARGE SCALE GENOMIC DNA]</scope>
    <source>
        <strain evidence="3">ATCC 14672 / DSM 40746 / JCM 4963 / KCTC 9882 / NRRL B-12104 / FH 1290</strain>
    </source>
</reference>
<gene>
    <name evidence="2" type="ORF">SSFG_01091</name>
</gene>
<name>D6A4J7_STRV1</name>
<dbReference type="eggNOG" id="ENOG5030P63">
    <property type="taxonomic scope" value="Bacteria"/>
</dbReference>
<feature type="region of interest" description="Disordered" evidence="1">
    <location>
        <begin position="1"/>
        <end position="24"/>
    </location>
</feature>
<sequence>MTRALRGVSSSGVPHSSHRPAARASSLSKSSQVIPYFWKWLQVFPGVAWRVSVRLLGTGEISAVMSMRIAFAVRVHNARWRSAVTQSCATMCDMDLDELDERIVAATKRRIRAENAFHAADAELRELLIEGRAAGKGPSHMAKLTGFTREWVAKIAPGTDSKKRVVRVPRRKPADSDD</sequence>
<feature type="compositionally biased region" description="Low complexity" evidence="1">
    <location>
        <begin position="1"/>
        <end position="15"/>
    </location>
</feature>
<evidence type="ECO:0000313" key="2">
    <source>
        <dbReference type="EMBL" id="EFE65837.2"/>
    </source>
</evidence>
<dbReference type="Proteomes" id="UP000003824">
    <property type="component" value="Unassembled WGS sequence"/>
</dbReference>
<feature type="region of interest" description="Disordered" evidence="1">
    <location>
        <begin position="159"/>
        <end position="178"/>
    </location>
</feature>
<dbReference type="EMBL" id="DS999641">
    <property type="protein sequence ID" value="EFE65837.2"/>
    <property type="molecule type" value="Genomic_DNA"/>
</dbReference>
<accession>D6A4J7</accession>
<proteinExistence type="predicted"/>
<dbReference type="AlphaFoldDB" id="D6A4J7"/>
<protein>
    <submittedName>
        <fullName evidence="2">Predicted protein</fullName>
    </submittedName>
</protein>
<evidence type="ECO:0000313" key="3">
    <source>
        <dbReference type="Proteomes" id="UP000003824"/>
    </source>
</evidence>
<evidence type="ECO:0000256" key="1">
    <source>
        <dbReference type="SAM" id="MobiDB-lite"/>
    </source>
</evidence>